<feature type="transmembrane region" description="Helical" evidence="1">
    <location>
        <begin position="72"/>
        <end position="94"/>
    </location>
</feature>
<gene>
    <name evidence="2" type="ORF">A1D18_04835</name>
</gene>
<evidence type="ECO:0000313" key="2">
    <source>
        <dbReference type="EMBL" id="OIZ94186.1"/>
    </source>
</evidence>
<dbReference type="OrthoDB" id="9992111at2"/>
<name>A0A1J8NGZ9_9COXI</name>
<sequence length="224" mass="25388">MQVLSRHLYEELCDVNKAYLRSQNLIIDENWSDIELGEDQNRIINQLIKNENDIVKAYDKNYQKEKDKVKNILLFLGAAIALLSTGFVLVPLFIASTVVLPILPILLFGFAIVGITELFLNLKINHLKANVTYANNTLDQLKEVDINVKQEIVSTFNHKIQEIKDATMVVHDKIDRLEEKNTQNISQLLAKLGTFSTAVIPIPHIDPANEFHSKEAMSSSPTHQ</sequence>
<dbReference type="RefSeq" id="WP_071662680.1">
    <property type="nucleotide sequence ID" value="NZ_LUKY01000033.1"/>
</dbReference>
<proteinExistence type="predicted"/>
<keyword evidence="1" id="KW-1133">Transmembrane helix</keyword>
<dbReference type="AlphaFoldDB" id="A0A1J8NGZ9"/>
<evidence type="ECO:0000313" key="3">
    <source>
        <dbReference type="Proteomes" id="UP000183924"/>
    </source>
</evidence>
<dbReference type="Proteomes" id="UP000183924">
    <property type="component" value="Unassembled WGS sequence"/>
</dbReference>
<accession>A0A1J8NGZ9</accession>
<comment type="caution">
    <text evidence="2">The sequence shown here is derived from an EMBL/GenBank/DDBJ whole genome shotgun (WGS) entry which is preliminary data.</text>
</comment>
<reference evidence="2 3" key="1">
    <citation type="submission" date="2016-03" db="EMBL/GenBank/DDBJ databases">
        <title>Comparative genomics of Rickettsiella.</title>
        <authorList>
            <person name="Chandler C."/>
            <person name="Wang Y."/>
        </authorList>
    </citation>
    <scope>NUCLEOTIDE SEQUENCE [LARGE SCALE GENOMIC DNA]</scope>
    <source>
        <strain evidence="2 3">RCFS May 2013</strain>
    </source>
</reference>
<protein>
    <submittedName>
        <fullName evidence="2">Uncharacterized protein</fullName>
    </submittedName>
</protein>
<keyword evidence="1" id="KW-0472">Membrane</keyword>
<organism evidence="2 3">
    <name type="scientific">Candidatus Rickettsiella isopodorum</name>
    <dbReference type="NCBI Taxonomy" id="1225476"/>
    <lineage>
        <taxon>Bacteria</taxon>
        <taxon>Pseudomonadati</taxon>
        <taxon>Pseudomonadota</taxon>
        <taxon>Gammaproteobacteria</taxon>
        <taxon>Legionellales</taxon>
        <taxon>Coxiellaceae</taxon>
        <taxon>Rickettsiella</taxon>
    </lineage>
</organism>
<keyword evidence="3" id="KW-1185">Reference proteome</keyword>
<dbReference type="EMBL" id="LUKY01000033">
    <property type="protein sequence ID" value="OIZ94186.1"/>
    <property type="molecule type" value="Genomic_DNA"/>
</dbReference>
<evidence type="ECO:0000256" key="1">
    <source>
        <dbReference type="SAM" id="Phobius"/>
    </source>
</evidence>
<keyword evidence="1" id="KW-0812">Transmembrane</keyword>
<feature type="transmembrane region" description="Helical" evidence="1">
    <location>
        <begin position="100"/>
        <end position="120"/>
    </location>
</feature>